<proteinExistence type="predicted"/>
<protein>
    <submittedName>
        <fullName evidence="1">Uncharacterized protein</fullName>
    </submittedName>
</protein>
<sequence length="136" mass="14836">MRPRELFIDAHVVDLEPFAGLATAGIPHEDIQLSLTEVDRRLPLTPVAYPVALSRISSFTIWQPQSSAPSVERVPTVATARTDCQTNQAATMRRTAKPAAFIRRALHPIGIHAALPRSPVQQLTPRVTSGSGRLRA</sequence>
<accession>A0ABP9NE27</accession>
<organism evidence="1 2">
    <name type="scientific">Pseudonocardia adelaidensis</name>
    <dbReference type="NCBI Taxonomy" id="648754"/>
    <lineage>
        <taxon>Bacteria</taxon>
        <taxon>Bacillati</taxon>
        <taxon>Actinomycetota</taxon>
        <taxon>Actinomycetes</taxon>
        <taxon>Pseudonocardiales</taxon>
        <taxon>Pseudonocardiaceae</taxon>
        <taxon>Pseudonocardia</taxon>
    </lineage>
</organism>
<reference evidence="2" key="1">
    <citation type="journal article" date="2019" name="Int. J. Syst. Evol. Microbiol.">
        <title>The Global Catalogue of Microorganisms (GCM) 10K type strain sequencing project: providing services to taxonomists for standard genome sequencing and annotation.</title>
        <authorList>
            <consortium name="The Broad Institute Genomics Platform"/>
            <consortium name="The Broad Institute Genome Sequencing Center for Infectious Disease"/>
            <person name="Wu L."/>
            <person name="Ma J."/>
        </authorList>
    </citation>
    <scope>NUCLEOTIDE SEQUENCE [LARGE SCALE GENOMIC DNA]</scope>
    <source>
        <strain evidence="2">JCM 18302</strain>
    </source>
</reference>
<gene>
    <name evidence="1" type="ORF">GCM10023320_08670</name>
</gene>
<name>A0ABP9NE27_9PSEU</name>
<evidence type="ECO:0000313" key="2">
    <source>
        <dbReference type="Proteomes" id="UP001500804"/>
    </source>
</evidence>
<evidence type="ECO:0000313" key="1">
    <source>
        <dbReference type="EMBL" id="GAA5113274.1"/>
    </source>
</evidence>
<keyword evidence="2" id="KW-1185">Reference proteome</keyword>
<comment type="caution">
    <text evidence="1">The sequence shown here is derived from an EMBL/GenBank/DDBJ whole genome shotgun (WGS) entry which is preliminary data.</text>
</comment>
<dbReference type="EMBL" id="BAABJO010000003">
    <property type="protein sequence ID" value="GAA5113274.1"/>
    <property type="molecule type" value="Genomic_DNA"/>
</dbReference>
<dbReference type="Proteomes" id="UP001500804">
    <property type="component" value="Unassembled WGS sequence"/>
</dbReference>